<dbReference type="dictyBase" id="DDB_G0267344"/>
<sequence length="336" mass="37982">MRVRRPSATVINITIKSNRLRTGRSEVQFYDKQSDPYEKADRDFPINLREPSLNTLVNNAISDTGGLDRRMNAQTGAILAMDKGVQIYNKFLSATGVLRSLLLNALWQGPLKADRQDLLMNGEQIWSLDPQCNNPKVQVLAEDKTFEMLVRPLIASWPIQKFQEGMALGKRHFLTGFRISNKGIRNILTEGYRDYDMIIVQLMGTDLTGGFIDVVKFNSLQARTINHINNAFVARIPEYVTTASMVDYLEILLFVKFEQAYKKGLGHIKNPDKFPKNQIAEDIKQGGVSDGQTAQVFISCGYLTDHNSRIFVRPVTVKVLVASMKPLLNHILLLRP</sequence>
<dbReference type="RefSeq" id="XP_647702.1">
    <property type="nucleotide sequence ID" value="XM_642610.1"/>
</dbReference>
<gene>
    <name evidence="1" type="ORF">DDB_G0267344</name>
</gene>
<proteinExistence type="predicted"/>
<reference evidence="1 2" key="1">
    <citation type="journal article" date="2005" name="Nature">
        <title>The genome of the social amoeba Dictyostelium discoideum.</title>
        <authorList>
            <consortium name="The Dictyostelium discoideum Sequencing Consortium"/>
            <person name="Eichinger L."/>
            <person name="Pachebat J.A."/>
            <person name="Glockner G."/>
            <person name="Rajandream M.A."/>
            <person name="Sucgang R."/>
            <person name="Berriman M."/>
            <person name="Song J."/>
            <person name="Olsen R."/>
            <person name="Szafranski K."/>
            <person name="Xu Q."/>
            <person name="Tunggal B."/>
            <person name="Kummerfeld S."/>
            <person name="Madera M."/>
            <person name="Konfortov B.A."/>
            <person name="Rivero F."/>
            <person name="Bankier A.T."/>
            <person name="Lehmann R."/>
            <person name="Hamlin N."/>
            <person name="Davies R."/>
            <person name="Gaudet P."/>
            <person name="Fey P."/>
            <person name="Pilcher K."/>
            <person name="Chen G."/>
            <person name="Saunders D."/>
            <person name="Sodergren E."/>
            <person name="Davis P."/>
            <person name="Kerhornou A."/>
            <person name="Nie X."/>
            <person name="Hall N."/>
            <person name="Anjard C."/>
            <person name="Hemphill L."/>
            <person name="Bason N."/>
            <person name="Farbrother P."/>
            <person name="Desany B."/>
            <person name="Just E."/>
            <person name="Morio T."/>
            <person name="Rost R."/>
            <person name="Churcher C."/>
            <person name="Cooper J."/>
            <person name="Haydock S."/>
            <person name="van Driessche N."/>
            <person name="Cronin A."/>
            <person name="Goodhead I."/>
            <person name="Muzny D."/>
            <person name="Mourier T."/>
            <person name="Pain A."/>
            <person name="Lu M."/>
            <person name="Harper D."/>
            <person name="Lindsay R."/>
            <person name="Hauser H."/>
            <person name="James K."/>
            <person name="Quiles M."/>
            <person name="Madan Babu M."/>
            <person name="Saito T."/>
            <person name="Buchrieser C."/>
            <person name="Wardroper A."/>
            <person name="Felder M."/>
            <person name="Thangavelu M."/>
            <person name="Johnson D."/>
            <person name="Knights A."/>
            <person name="Loulseged H."/>
            <person name="Mungall K."/>
            <person name="Oliver K."/>
            <person name="Price C."/>
            <person name="Quail M.A."/>
            <person name="Urushihara H."/>
            <person name="Hernandez J."/>
            <person name="Rabbinowitsch E."/>
            <person name="Steffen D."/>
            <person name="Sanders M."/>
            <person name="Ma J."/>
            <person name="Kohara Y."/>
            <person name="Sharp S."/>
            <person name="Simmonds M."/>
            <person name="Spiegler S."/>
            <person name="Tivey A."/>
            <person name="Sugano S."/>
            <person name="White B."/>
            <person name="Walker D."/>
            <person name="Woodward J."/>
            <person name="Winckler T."/>
            <person name="Tanaka Y."/>
            <person name="Shaulsky G."/>
            <person name="Schleicher M."/>
            <person name="Weinstock G."/>
            <person name="Rosenthal A."/>
            <person name="Cox E.C."/>
            <person name="Chisholm R.L."/>
            <person name="Gibbs R."/>
            <person name="Loomis W.F."/>
            <person name="Platzer M."/>
            <person name="Kay R.R."/>
            <person name="Williams J."/>
            <person name="Dear P.H."/>
            <person name="Noegel A.A."/>
            <person name="Barrell B."/>
            <person name="Kuspa A."/>
        </authorList>
    </citation>
    <scope>NUCLEOTIDE SEQUENCE [LARGE SCALE GENOMIC DNA]</scope>
    <source>
        <strain evidence="1 2">AX4</strain>
    </source>
</reference>
<keyword evidence="2" id="KW-1185">Reference proteome</keyword>
<dbReference type="AlphaFoldDB" id="Q55GY5"/>
<organism evidence="1 2">
    <name type="scientific">Dictyostelium discoideum</name>
    <name type="common">Social amoeba</name>
    <dbReference type="NCBI Taxonomy" id="44689"/>
    <lineage>
        <taxon>Eukaryota</taxon>
        <taxon>Amoebozoa</taxon>
        <taxon>Evosea</taxon>
        <taxon>Eumycetozoa</taxon>
        <taxon>Dictyostelia</taxon>
        <taxon>Dictyosteliales</taxon>
        <taxon>Dictyosteliaceae</taxon>
        <taxon>Dictyostelium</taxon>
    </lineage>
</organism>
<dbReference type="InParanoid" id="Q55GY5"/>
<dbReference type="GeneID" id="8615854"/>
<dbReference type="EMBL" id="AAFI02000001">
    <property type="protein sequence ID" value="EAL73778.1"/>
    <property type="molecule type" value="Genomic_DNA"/>
</dbReference>
<dbReference type="VEuPathDB" id="AmoebaDB:DDB_G0267344"/>
<name>Q55GY5_DICDI</name>
<accession>Q55GY5</accession>
<evidence type="ECO:0000313" key="2">
    <source>
        <dbReference type="Proteomes" id="UP000002195"/>
    </source>
</evidence>
<dbReference type="PaxDb" id="44689-DDB0216514"/>
<dbReference type="Proteomes" id="UP000002195">
    <property type="component" value="Unassembled WGS sequence"/>
</dbReference>
<comment type="caution">
    <text evidence="1">The sequence shown here is derived from an EMBL/GenBank/DDBJ whole genome shotgun (WGS) entry which is preliminary data.</text>
</comment>
<dbReference type="HOGENOM" id="CLU_827480_0_0_1"/>
<evidence type="ECO:0000313" key="1">
    <source>
        <dbReference type="EMBL" id="EAL73778.1"/>
    </source>
</evidence>
<protein>
    <submittedName>
        <fullName evidence="1">Uncharacterized protein</fullName>
    </submittedName>
</protein>
<dbReference type="KEGG" id="ddi:DDB_G0267344"/>